<keyword evidence="2" id="KW-1185">Reference proteome</keyword>
<evidence type="ECO:0000313" key="1">
    <source>
        <dbReference type="EMBL" id="EXC11904.1"/>
    </source>
</evidence>
<dbReference type="Proteomes" id="UP000030645">
    <property type="component" value="Unassembled WGS sequence"/>
</dbReference>
<sequence>MNCTALIEEEGIMVIFGVSWLNLARSNRYKVFYVGGLRVRNKCLPCSHPPLLYAICHVRLFSEEHSSRRQCCLTQLSFLAVGSTVEGFLCPKVDVFLMNCNSQENKVYIVYMGEKQSAEISVASVRDSLHYPMRESILGRYGRRGFGSVQHKDAPSHNKIMGLHWLRSSLTYLARITSFNDEGFGPPPAKWKGTCKTTINFT</sequence>
<reference evidence="2" key="1">
    <citation type="submission" date="2013-01" db="EMBL/GenBank/DDBJ databases">
        <title>Draft Genome Sequence of a Mulberry Tree, Morus notabilis C.K. Schneid.</title>
        <authorList>
            <person name="He N."/>
            <person name="Zhao S."/>
        </authorList>
    </citation>
    <scope>NUCLEOTIDE SEQUENCE</scope>
</reference>
<accession>W9RV48</accession>
<evidence type="ECO:0000313" key="2">
    <source>
        <dbReference type="Proteomes" id="UP000030645"/>
    </source>
</evidence>
<protein>
    <submittedName>
        <fullName evidence="1">Uncharacterized protein</fullName>
    </submittedName>
</protein>
<dbReference type="AlphaFoldDB" id="W9RV48"/>
<proteinExistence type="predicted"/>
<gene>
    <name evidence="1" type="ORF">L484_005367</name>
</gene>
<dbReference type="EMBL" id="KE345707">
    <property type="protein sequence ID" value="EXC11904.1"/>
    <property type="molecule type" value="Genomic_DNA"/>
</dbReference>
<organism evidence="1 2">
    <name type="scientific">Morus notabilis</name>
    <dbReference type="NCBI Taxonomy" id="981085"/>
    <lineage>
        <taxon>Eukaryota</taxon>
        <taxon>Viridiplantae</taxon>
        <taxon>Streptophyta</taxon>
        <taxon>Embryophyta</taxon>
        <taxon>Tracheophyta</taxon>
        <taxon>Spermatophyta</taxon>
        <taxon>Magnoliopsida</taxon>
        <taxon>eudicotyledons</taxon>
        <taxon>Gunneridae</taxon>
        <taxon>Pentapetalae</taxon>
        <taxon>rosids</taxon>
        <taxon>fabids</taxon>
        <taxon>Rosales</taxon>
        <taxon>Moraceae</taxon>
        <taxon>Moreae</taxon>
        <taxon>Morus</taxon>
    </lineage>
</organism>
<name>W9RV48_9ROSA</name>